<protein>
    <recommendedName>
        <fullName evidence="7">ComEC/Rec2-related protein domain-containing protein</fullName>
    </recommendedName>
</protein>
<feature type="transmembrane region" description="Helical" evidence="6">
    <location>
        <begin position="432"/>
        <end position="455"/>
    </location>
</feature>
<evidence type="ECO:0000256" key="2">
    <source>
        <dbReference type="ARBA" id="ARBA00022475"/>
    </source>
</evidence>
<feature type="transmembrane region" description="Helical" evidence="6">
    <location>
        <begin position="285"/>
        <end position="312"/>
    </location>
</feature>
<dbReference type="Pfam" id="PF03772">
    <property type="entry name" value="Competence"/>
    <property type="match status" value="1"/>
</dbReference>
<feature type="transmembrane region" description="Helical" evidence="6">
    <location>
        <begin position="94"/>
        <end position="115"/>
    </location>
</feature>
<reference evidence="8 9" key="1">
    <citation type="journal article" date="2017" name="Water Res.">
        <title>Comammox in drinking water systems.</title>
        <authorList>
            <person name="Wang Y."/>
            <person name="Ma L."/>
            <person name="Mao Y."/>
            <person name="Jiang X."/>
            <person name="Xia Y."/>
            <person name="Yu K."/>
            <person name="Li B."/>
            <person name="Zhang T."/>
        </authorList>
    </citation>
    <scope>NUCLEOTIDE SEQUENCE [LARGE SCALE GENOMIC DNA]</scope>
    <source>
        <strain evidence="8">SG_bin8</strain>
    </source>
</reference>
<evidence type="ECO:0000256" key="3">
    <source>
        <dbReference type="ARBA" id="ARBA00022692"/>
    </source>
</evidence>
<evidence type="ECO:0000313" key="8">
    <source>
        <dbReference type="EMBL" id="OQW52924.1"/>
    </source>
</evidence>
<dbReference type="EMBL" id="LWDL01000011">
    <property type="protein sequence ID" value="OQW52924.1"/>
    <property type="molecule type" value="Genomic_DNA"/>
</dbReference>
<dbReference type="InterPro" id="IPR052159">
    <property type="entry name" value="Competence_DNA_uptake"/>
</dbReference>
<keyword evidence="2" id="KW-1003">Cell membrane</keyword>
<sequence>MQSGARPVSVAGLAKALGVEARQRWHGLDWRRFVAAQWHIETAYGRPALWLAPAMGIGVLVHLALPAHPPAMLLYPLIGAALALGFAMRDLPHLANVGFILAALAGGLLSTDISIRLVDGPRIESVIPKATVTGYVRRIEERSEKAPRLMIEIVSIGAKAAPPRRLIAVGRSLAGLKIGQAVAFSARLAPLPLPTHPGAYSSGFAGFFDRIGGYAFVSGKPQIIDLPQPGIRLRVALAVEAWRTRMTMAIVERLGAKLGPIAAALVTGQRTAIPDDINREFNASGLLHVLSISGLHMALVAGGAFWLVRAVLAGFGPLALRLPLKKIAAVVALVTAAFYEVASGAEVATTRSFIMICIVFAAVLLDRPALTMRNLALAALILLAYHPSSLVSPSFQMSFAATATLIAVYEHKLLPRLATREQSRGLRFASRFAEAVLATAIVSILVEIAMLPITLHHFHRIAWFGVVGNVLAMLIVDIFVMPMAVLTLIMLNIGPAGFAIDALGFGVARMLDIARFVAAFPHATSLLPGFSVAAMLCAVFGTMWMCFWKTRIALFGMVFYLAGVALWLIEPQPDLYVSASGRLVAVRDGGSILRADGVPADRFALSRWLEADGDTRQPEAATLSGGRRCDALGCTLPLGRDHLVAIAKTPEAVEEDCRRADILIIPDGVAPSSCAFPRLILDGQVIRKAAGMVIYWRNGQPRIVSNAQTCGERAWCPSSDLRSRDVWWRRPGS</sequence>
<dbReference type="PANTHER" id="PTHR30619:SF1">
    <property type="entry name" value="RECOMBINATION PROTEIN 2"/>
    <property type="match status" value="1"/>
</dbReference>
<dbReference type="RefSeq" id="WP_376801075.1">
    <property type="nucleotide sequence ID" value="NZ_DBNB01000039.1"/>
</dbReference>
<gene>
    <name evidence="8" type="ORF">A4S15_05880</name>
</gene>
<evidence type="ECO:0000256" key="4">
    <source>
        <dbReference type="ARBA" id="ARBA00022989"/>
    </source>
</evidence>
<dbReference type="AlphaFoldDB" id="A0A1W9I0G7"/>
<accession>A0A1W9I0G7</accession>
<feature type="transmembrane region" description="Helical" evidence="6">
    <location>
        <begin position="348"/>
        <end position="365"/>
    </location>
</feature>
<organism evidence="8 9">
    <name type="scientific">Candidatus Raskinella chloraquaticus</name>
    <dbReference type="NCBI Taxonomy" id="1951219"/>
    <lineage>
        <taxon>Bacteria</taxon>
        <taxon>Pseudomonadati</taxon>
        <taxon>Pseudomonadota</taxon>
        <taxon>Alphaproteobacteria</taxon>
        <taxon>Hyphomicrobiales</taxon>
        <taxon>Phreatobacteraceae</taxon>
        <taxon>Candidatus Raskinella</taxon>
    </lineage>
</organism>
<dbReference type="GO" id="GO:0005886">
    <property type="term" value="C:plasma membrane"/>
    <property type="evidence" value="ECO:0007669"/>
    <property type="project" value="UniProtKB-SubCell"/>
</dbReference>
<evidence type="ECO:0000256" key="5">
    <source>
        <dbReference type="ARBA" id="ARBA00023136"/>
    </source>
</evidence>
<dbReference type="PANTHER" id="PTHR30619">
    <property type="entry name" value="DNA INTERNALIZATION/COMPETENCE PROTEIN COMEC/REC2"/>
    <property type="match status" value="1"/>
</dbReference>
<comment type="caution">
    <text evidence="8">The sequence shown here is derived from an EMBL/GenBank/DDBJ whole genome shotgun (WGS) entry which is preliminary data.</text>
</comment>
<dbReference type="NCBIfam" id="TIGR00360">
    <property type="entry name" value="ComEC_N-term"/>
    <property type="match status" value="1"/>
</dbReference>
<evidence type="ECO:0000313" key="9">
    <source>
        <dbReference type="Proteomes" id="UP000192872"/>
    </source>
</evidence>
<dbReference type="Proteomes" id="UP000192872">
    <property type="component" value="Unassembled WGS sequence"/>
</dbReference>
<feature type="transmembrane region" description="Helical" evidence="6">
    <location>
        <begin position="461"/>
        <end position="491"/>
    </location>
</feature>
<comment type="subcellular location">
    <subcellularLocation>
        <location evidence="1">Cell membrane</location>
        <topology evidence="1">Multi-pass membrane protein</topology>
    </subcellularLocation>
</comment>
<evidence type="ECO:0000259" key="7">
    <source>
        <dbReference type="Pfam" id="PF03772"/>
    </source>
</evidence>
<feature type="domain" description="ComEC/Rec2-related protein" evidence="7">
    <location>
        <begin position="265"/>
        <end position="551"/>
    </location>
</feature>
<evidence type="ECO:0000256" key="6">
    <source>
        <dbReference type="SAM" id="Phobius"/>
    </source>
</evidence>
<feature type="transmembrane region" description="Helical" evidence="6">
    <location>
        <begin position="552"/>
        <end position="569"/>
    </location>
</feature>
<feature type="transmembrane region" description="Helical" evidence="6">
    <location>
        <begin position="526"/>
        <end position="545"/>
    </location>
</feature>
<proteinExistence type="predicted"/>
<feature type="transmembrane region" description="Helical" evidence="6">
    <location>
        <begin position="48"/>
        <end position="65"/>
    </location>
</feature>
<keyword evidence="5 6" id="KW-0472">Membrane</keyword>
<keyword evidence="3 6" id="KW-0812">Transmembrane</keyword>
<keyword evidence="4 6" id="KW-1133">Transmembrane helix</keyword>
<dbReference type="InterPro" id="IPR004477">
    <property type="entry name" value="ComEC_N"/>
</dbReference>
<evidence type="ECO:0000256" key="1">
    <source>
        <dbReference type="ARBA" id="ARBA00004651"/>
    </source>
</evidence>
<feature type="transmembrane region" description="Helical" evidence="6">
    <location>
        <begin position="498"/>
        <end position="520"/>
    </location>
</feature>
<name>A0A1W9I0G7_9HYPH</name>
<dbReference type="STRING" id="1827387.A4S15_05880"/>